<organism evidence="1 2">
    <name type="scientific">Clostridium rhizosphaerae</name>
    <dbReference type="NCBI Taxonomy" id="2803861"/>
    <lineage>
        <taxon>Bacteria</taxon>
        <taxon>Bacillati</taxon>
        <taxon>Bacillota</taxon>
        <taxon>Clostridia</taxon>
        <taxon>Eubacteriales</taxon>
        <taxon>Clostridiaceae</taxon>
        <taxon>Clostridium</taxon>
    </lineage>
</organism>
<keyword evidence="2" id="KW-1185">Reference proteome</keyword>
<dbReference type="RefSeq" id="WP_202748064.1">
    <property type="nucleotide sequence ID" value="NZ_JAESWC010000002.1"/>
</dbReference>
<comment type="caution">
    <text evidence="1">The sequence shown here is derived from an EMBL/GenBank/DDBJ whole genome shotgun (WGS) entry which is preliminary data.</text>
</comment>
<reference evidence="1 2" key="1">
    <citation type="submission" date="2021-01" db="EMBL/GenBank/DDBJ databases">
        <title>Genome public.</title>
        <authorList>
            <person name="Liu C."/>
            <person name="Sun Q."/>
        </authorList>
    </citation>
    <scope>NUCLEOTIDE SEQUENCE [LARGE SCALE GENOMIC DNA]</scope>
    <source>
        <strain evidence="1 2">YIM B02515</strain>
    </source>
</reference>
<evidence type="ECO:0000313" key="1">
    <source>
        <dbReference type="EMBL" id="MBL4935455.1"/>
    </source>
</evidence>
<evidence type="ECO:0008006" key="3">
    <source>
        <dbReference type="Google" id="ProtNLM"/>
    </source>
</evidence>
<sequence length="58" mass="6730">MDKSNVLNLFCETYAIGADEVKVTDFTDHSMSVEIENQPFHYTYSIVNNVIRFKPVEE</sequence>
<proteinExistence type="predicted"/>
<protein>
    <recommendedName>
        <fullName evidence="3">DUF4318 domain-containing protein</fullName>
    </recommendedName>
</protein>
<dbReference type="EMBL" id="JAESWC010000002">
    <property type="protein sequence ID" value="MBL4935455.1"/>
    <property type="molecule type" value="Genomic_DNA"/>
</dbReference>
<gene>
    <name evidence="1" type="ORF">JK636_06745</name>
</gene>
<dbReference type="Proteomes" id="UP000632377">
    <property type="component" value="Unassembled WGS sequence"/>
</dbReference>
<accession>A0ABS1T825</accession>
<name>A0ABS1T825_9CLOT</name>
<evidence type="ECO:0000313" key="2">
    <source>
        <dbReference type="Proteomes" id="UP000632377"/>
    </source>
</evidence>